<protein>
    <recommendedName>
        <fullName evidence="1">diguanylate cyclase</fullName>
        <ecNumber evidence="1">2.7.7.65</ecNumber>
    </recommendedName>
</protein>
<evidence type="ECO:0000256" key="3">
    <source>
        <dbReference type="PROSITE-ProRule" id="PRU00169"/>
    </source>
</evidence>
<keyword evidence="3" id="KW-0597">Phosphoprotein</keyword>
<feature type="domain" description="Response regulatory" evidence="4">
    <location>
        <begin position="4"/>
        <end position="124"/>
    </location>
</feature>
<dbReference type="InterPro" id="IPR043128">
    <property type="entry name" value="Rev_trsase/Diguanyl_cyclase"/>
</dbReference>
<dbReference type="Gene3D" id="3.40.50.2300">
    <property type="match status" value="1"/>
</dbReference>
<reference evidence="6 7" key="1">
    <citation type="submission" date="2016-10" db="EMBL/GenBank/DDBJ databases">
        <authorList>
            <person name="de Groot N.N."/>
        </authorList>
    </citation>
    <scope>NUCLEOTIDE SEQUENCE [LARGE SCALE GENOMIC DNA]</scope>
    <source>
        <strain evidence="6 7">DSM 3857</strain>
    </source>
</reference>
<dbReference type="SUPFAM" id="SSF55073">
    <property type="entry name" value="Nucleotide cyclase"/>
    <property type="match status" value="1"/>
</dbReference>
<dbReference type="SUPFAM" id="SSF52172">
    <property type="entry name" value="CheY-like"/>
    <property type="match status" value="2"/>
</dbReference>
<dbReference type="EC" id="2.7.7.65" evidence="1"/>
<dbReference type="PANTHER" id="PTHR45138:SF9">
    <property type="entry name" value="DIGUANYLATE CYCLASE DGCM-RELATED"/>
    <property type="match status" value="1"/>
</dbReference>
<evidence type="ECO:0000313" key="7">
    <source>
        <dbReference type="Proteomes" id="UP000198761"/>
    </source>
</evidence>
<dbReference type="InterPro" id="IPR050469">
    <property type="entry name" value="Diguanylate_Cyclase"/>
</dbReference>
<dbReference type="SMART" id="SM00267">
    <property type="entry name" value="GGDEF"/>
    <property type="match status" value="1"/>
</dbReference>
<dbReference type="AlphaFoldDB" id="A0A1H8HVW5"/>
<dbReference type="InterPro" id="IPR000160">
    <property type="entry name" value="GGDEF_dom"/>
</dbReference>
<keyword evidence="7" id="KW-1185">Reference proteome</keyword>
<name>A0A1H8HVW5_9RHOB</name>
<dbReference type="InterPro" id="IPR029787">
    <property type="entry name" value="Nucleotide_cyclase"/>
</dbReference>
<dbReference type="EMBL" id="FOCE01000006">
    <property type="protein sequence ID" value="SEN60333.1"/>
    <property type="molecule type" value="Genomic_DNA"/>
</dbReference>
<dbReference type="Pfam" id="PF00990">
    <property type="entry name" value="GGDEF"/>
    <property type="match status" value="1"/>
</dbReference>
<evidence type="ECO:0000256" key="1">
    <source>
        <dbReference type="ARBA" id="ARBA00012528"/>
    </source>
</evidence>
<gene>
    <name evidence="6" type="ORF">SAMN04488103_10658</name>
</gene>
<dbReference type="CDD" id="cd01949">
    <property type="entry name" value="GGDEF"/>
    <property type="match status" value="1"/>
</dbReference>
<evidence type="ECO:0000259" key="5">
    <source>
        <dbReference type="PROSITE" id="PS50887"/>
    </source>
</evidence>
<dbReference type="NCBIfam" id="TIGR00254">
    <property type="entry name" value="GGDEF"/>
    <property type="match status" value="1"/>
</dbReference>
<feature type="modified residue" description="4-aspartylphosphate" evidence="3">
    <location>
        <position position="207"/>
    </location>
</feature>
<proteinExistence type="predicted"/>
<dbReference type="OrthoDB" id="9812260at2"/>
<dbReference type="RefSeq" id="WP_091301585.1">
    <property type="nucleotide sequence ID" value="NZ_FOCE01000006.1"/>
</dbReference>
<dbReference type="Proteomes" id="UP000198761">
    <property type="component" value="Unassembled WGS sequence"/>
</dbReference>
<comment type="catalytic activity">
    <reaction evidence="2">
        <text>2 GTP = 3',3'-c-di-GMP + 2 diphosphate</text>
        <dbReference type="Rhea" id="RHEA:24898"/>
        <dbReference type="ChEBI" id="CHEBI:33019"/>
        <dbReference type="ChEBI" id="CHEBI:37565"/>
        <dbReference type="ChEBI" id="CHEBI:58805"/>
        <dbReference type="EC" id="2.7.7.65"/>
    </reaction>
</comment>
<accession>A0A1H8HVW5</accession>
<dbReference type="Gene3D" id="3.30.70.270">
    <property type="match status" value="1"/>
</dbReference>
<feature type="domain" description="GGDEF" evidence="5">
    <location>
        <begin position="325"/>
        <end position="463"/>
    </location>
</feature>
<evidence type="ECO:0000256" key="2">
    <source>
        <dbReference type="ARBA" id="ARBA00034247"/>
    </source>
</evidence>
<dbReference type="PROSITE" id="PS50887">
    <property type="entry name" value="GGDEF"/>
    <property type="match status" value="1"/>
</dbReference>
<dbReference type="GO" id="GO:0052621">
    <property type="term" value="F:diguanylate cyclase activity"/>
    <property type="evidence" value="ECO:0007669"/>
    <property type="project" value="UniProtKB-EC"/>
</dbReference>
<sequence length="465" mass="49343">MVGKILIVDDVATNRIVLKVKLGEACYQALLAADGKSCLALAAEERPDLILLDLSLTGRLQGLTALDTLTALRASPRTADIPVLALGSADQSGLGLAALRGGADDVMTKPLPDALLMARIRNLLRSRETRAELGERGATLREIGLAEAAAPFVTPGTVALVADRPEVALRWRSQLCPSLQDQLVPLSRSEALAETRSGPGPDVFLIDSGLGGPGGGLRLMSELRSHPATRHAAILLLQTAPSPQEQAMAYDMGANDVQPADVDPQALGLRLTRLMAHKREADQLRNAVHDGLRLAVIDPLTGLYNRRYALPRLSAIAERTYAGAGSFAVMVIDLDLFKNVNDRWGHAAGDAVLVEIAHRLTDNLRGSDLVARLGGEEFLVALPDVSLIEARATAERLCRMVQGKPVLLPDGTKVRVTVSIGLTVGHQSDMGHFDAVASLVDRADQALLAAKAGGRNQVILSRNAA</sequence>
<dbReference type="GO" id="GO:0000160">
    <property type="term" value="P:phosphorelay signal transduction system"/>
    <property type="evidence" value="ECO:0007669"/>
    <property type="project" value="InterPro"/>
</dbReference>
<organism evidence="6 7">
    <name type="scientific">Gemmobacter aquatilis</name>
    <dbReference type="NCBI Taxonomy" id="933059"/>
    <lineage>
        <taxon>Bacteria</taxon>
        <taxon>Pseudomonadati</taxon>
        <taxon>Pseudomonadota</taxon>
        <taxon>Alphaproteobacteria</taxon>
        <taxon>Rhodobacterales</taxon>
        <taxon>Paracoccaceae</taxon>
        <taxon>Gemmobacter</taxon>
    </lineage>
</organism>
<evidence type="ECO:0000313" key="6">
    <source>
        <dbReference type="EMBL" id="SEN60333.1"/>
    </source>
</evidence>
<dbReference type="SMART" id="SM00448">
    <property type="entry name" value="REC"/>
    <property type="match status" value="2"/>
</dbReference>
<dbReference type="STRING" id="933059.SAMN04488103_10658"/>
<dbReference type="Pfam" id="PF00072">
    <property type="entry name" value="Response_reg"/>
    <property type="match status" value="1"/>
</dbReference>
<feature type="domain" description="Response regulatory" evidence="4">
    <location>
        <begin position="157"/>
        <end position="275"/>
    </location>
</feature>
<evidence type="ECO:0000259" key="4">
    <source>
        <dbReference type="PROSITE" id="PS50110"/>
    </source>
</evidence>
<dbReference type="PROSITE" id="PS50110">
    <property type="entry name" value="RESPONSE_REGULATORY"/>
    <property type="match status" value="2"/>
</dbReference>
<dbReference type="InterPro" id="IPR001789">
    <property type="entry name" value="Sig_transdc_resp-reg_receiver"/>
</dbReference>
<dbReference type="FunFam" id="3.30.70.270:FF:000001">
    <property type="entry name" value="Diguanylate cyclase domain protein"/>
    <property type="match status" value="1"/>
</dbReference>
<dbReference type="PANTHER" id="PTHR45138">
    <property type="entry name" value="REGULATORY COMPONENTS OF SENSORY TRANSDUCTION SYSTEM"/>
    <property type="match status" value="1"/>
</dbReference>
<dbReference type="InterPro" id="IPR011006">
    <property type="entry name" value="CheY-like_superfamily"/>
</dbReference>
<feature type="modified residue" description="4-aspartylphosphate" evidence="3">
    <location>
        <position position="53"/>
    </location>
</feature>